<evidence type="ECO:0000256" key="12">
    <source>
        <dbReference type="HAMAP-Rule" id="MF_00983"/>
    </source>
</evidence>
<keyword evidence="10 12" id="KW-0413">Isomerase</keyword>
<accession>A0A135YWJ1</accession>
<dbReference type="STRING" id="1261.HMPREF3195_00562"/>
<comment type="catalytic activity">
    <reaction evidence="12">
        <text>Couples ATP hydrolysis with the unwinding of duplex DNA by translocating in the 3'-5' direction.</text>
        <dbReference type="EC" id="5.6.2.4"/>
    </reaction>
</comment>
<dbReference type="GO" id="GO:0006270">
    <property type="term" value="P:DNA replication initiation"/>
    <property type="evidence" value="ECO:0007669"/>
    <property type="project" value="TreeGrafter"/>
</dbReference>
<keyword evidence="5 12" id="KW-0378">Hydrolase</keyword>
<dbReference type="InterPro" id="IPR001650">
    <property type="entry name" value="Helicase_C-like"/>
</dbReference>
<feature type="binding site" evidence="12">
    <location>
        <position position="592"/>
    </location>
    <ligand>
        <name>Zn(2+)</name>
        <dbReference type="ChEBI" id="CHEBI:29105"/>
        <label>2</label>
    </ligand>
</feature>
<dbReference type="InterPro" id="IPR040498">
    <property type="entry name" value="PriA_CRR"/>
</dbReference>
<dbReference type="GO" id="GO:0003677">
    <property type="term" value="F:DNA binding"/>
    <property type="evidence" value="ECO:0007669"/>
    <property type="project" value="UniProtKB-UniRule"/>
</dbReference>
<comment type="subunit">
    <text evidence="12">Component of the replication restart primosome.</text>
</comment>
<keyword evidence="4 12" id="KW-0547">Nucleotide-binding</keyword>
<keyword evidence="3 12" id="KW-0479">Metal-binding</keyword>
<dbReference type="CDD" id="cd17929">
    <property type="entry name" value="DEXHc_priA"/>
    <property type="match status" value="1"/>
</dbReference>
<evidence type="ECO:0000256" key="7">
    <source>
        <dbReference type="ARBA" id="ARBA00022833"/>
    </source>
</evidence>
<dbReference type="Gene3D" id="3.40.1440.60">
    <property type="entry name" value="PriA, 3(prime) DNA-binding domain"/>
    <property type="match status" value="1"/>
</dbReference>
<feature type="binding site" evidence="12">
    <location>
        <position position="562"/>
    </location>
    <ligand>
        <name>Zn(2+)</name>
        <dbReference type="ChEBI" id="CHEBI:29105"/>
        <label>1</label>
    </ligand>
</feature>
<dbReference type="Proteomes" id="UP000070326">
    <property type="component" value="Unassembled WGS sequence"/>
</dbReference>
<dbReference type="InterPro" id="IPR042115">
    <property type="entry name" value="PriA_3primeBD_sf"/>
</dbReference>
<evidence type="ECO:0000256" key="2">
    <source>
        <dbReference type="ARBA" id="ARBA00022705"/>
    </source>
</evidence>
<dbReference type="GO" id="GO:0043138">
    <property type="term" value="F:3'-5' DNA helicase activity"/>
    <property type="evidence" value="ECO:0007669"/>
    <property type="project" value="UniProtKB-EC"/>
</dbReference>
<dbReference type="GO" id="GO:0006310">
    <property type="term" value="P:DNA recombination"/>
    <property type="evidence" value="ECO:0007669"/>
    <property type="project" value="InterPro"/>
</dbReference>
<organism evidence="14 15">
    <name type="scientific">Peptostreptococcus anaerobius</name>
    <dbReference type="NCBI Taxonomy" id="1261"/>
    <lineage>
        <taxon>Bacteria</taxon>
        <taxon>Bacillati</taxon>
        <taxon>Bacillota</taxon>
        <taxon>Clostridia</taxon>
        <taxon>Peptostreptococcales</taxon>
        <taxon>Peptostreptococcaceae</taxon>
        <taxon>Peptostreptococcus</taxon>
    </lineage>
</organism>
<evidence type="ECO:0000256" key="6">
    <source>
        <dbReference type="ARBA" id="ARBA00022806"/>
    </source>
</evidence>
<dbReference type="PANTHER" id="PTHR30580">
    <property type="entry name" value="PRIMOSOMAL PROTEIN N"/>
    <property type="match status" value="1"/>
</dbReference>
<evidence type="ECO:0000256" key="10">
    <source>
        <dbReference type="ARBA" id="ARBA00023235"/>
    </source>
</evidence>
<dbReference type="GO" id="GO:0006302">
    <property type="term" value="P:double-strand break repair"/>
    <property type="evidence" value="ECO:0007669"/>
    <property type="project" value="InterPro"/>
</dbReference>
<sequence>MYVEVIVRSKARYADKLFTYSLPKHFADQVKIGHRLSVPMGKSNKPIEAFVFNIKQGLDQSADIYEVGPKIKDIIDILDEDPMLTKDNIRLIYWMRKKYMCTFVDCINLFYPKGYRSESKKILLMTDGAEEIYRQIENFEDEELEIASIERDNMGKDIAKSASIETPNIESKDLDTYRSFRKLLYSSKEAKYIDYDEFVEGHSKASLSRLIDKGLIKIGWTYIESKNEKKIKYISLAKKPEELDKYIKENKIRLGKKQEKIIEFLKLNQNVCLKDLCQILDVGLSSVNSLIDKALIDSSEVDYFRSYDDSFKIDKREIFLNEDQTRVSQEIFSDMENHDKKPYLLHGVTGSGKTEVYLDLIEKYLGQGMDSIFLVPEIALTPQMIARVKNRFGNIVGVFHSQLSAGEKHDVYRQIRRGNIRVLVGTRSSIFMPFSNLGLIIIDEEHDSSYQSDMTPKYDAIEVARTMAKIYGINLVLGSATPKVSDYYRALEGGYKLVELVKRANNRPMPKIDLVDMRKSFNPMTNNFLSDRMLDEVRATIEAGNQVILFLNRRGYANFVTCKECGYVFKCGNCDISLTYHKSSNKGVCHYCGHEENIARICPQCGGMHISSVGTGTQRIEEEIRSQIESAKVLRVDKDTTSKKGDLENILIKFQNQEANILIGTQIITKGHDFDNVTLVGIVSADMMLNYPDYKAAEMTFQLVTQVAGRAGRAEKEGRVILQTYDTDHFAIRAAVNYDYKGFYNNEIRIRKTFGYEPFNNMLRLVFSGNNYKKVKYNSEKFFESILYLIKHQCGGEDIQSYSKSILGPNECSINRINSKYRWQVVIKDRYLDIKTIKNMVKYLCISKFDDIFDKDIQISIEVNPNSYI</sequence>
<dbReference type="InterPro" id="IPR005259">
    <property type="entry name" value="PriA"/>
</dbReference>
<dbReference type="NCBIfam" id="TIGR00595">
    <property type="entry name" value="priA"/>
    <property type="match status" value="1"/>
</dbReference>
<comment type="similarity">
    <text evidence="12">Belongs to the helicase family. PriA subfamily.</text>
</comment>
<name>A0A135YWJ1_9FIRM</name>
<keyword evidence="7 12" id="KW-0862">Zinc</keyword>
<dbReference type="SMART" id="SM00490">
    <property type="entry name" value="HELICc"/>
    <property type="match status" value="1"/>
</dbReference>
<dbReference type="InterPro" id="IPR014001">
    <property type="entry name" value="Helicase_ATP-bd"/>
</dbReference>
<feature type="domain" description="Helicase ATP-binding" evidence="13">
    <location>
        <begin position="334"/>
        <end position="500"/>
    </location>
</feature>
<feature type="binding site" evidence="12">
    <location>
        <position position="589"/>
    </location>
    <ligand>
        <name>Zn(2+)</name>
        <dbReference type="ChEBI" id="CHEBI:29105"/>
        <label>2</label>
    </ligand>
</feature>
<proteinExistence type="inferred from homology"/>
<keyword evidence="8 12" id="KW-0067">ATP-binding</keyword>
<dbReference type="InterPro" id="IPR041222">
    <property type="entry name" value="PriA_3primeBD"/>
</dbReference>
<dbReference type="GO" id="GO:1990077">
    <property type="term" value="C:primosome complex"/>
    <property type="evidence" value="ECO:0007669"/>
    <property type="project" value="UniProtKB-UniRule"/>
</dbReference>
<keyword evidence="2 12" id="KW-0235">DNA replication</keyword>
<dbReference type="eggNOG" id="COG1198">
    <property type="taxonomic scope" value="Bacteria"/>
</dbReference>
<dbReference type="Pfam" id="PF18319">
    <property type="entry name" value="Zn_ribbon_PriA"/>
    <property type="match status" value="1"/>
</dbReference>
<dbReference type="Pfam" id="PF17764">
    <property type="entry name" value="PriA_3primeBD"/>
    <property type="match status" value="1"/>
</dbReference>
<keyword evidence="1 12" id="KW-0639">Primosome</keyword>
<keyword evidence="6 12" id="KW-0347">Helicase</keyword>
<evidence type="ECO:0000256" key="8">
    <source>
        <dbReference type="ARBA" id="ARBA00022840"/>
    </source>
</evidence>
<dbReference type="Pfam" id="PF00270">
    <property type="entry name" value="DEAD"/>
    <property type="match status" value="1"/>
</dbReference>
<dbReference type="EC" id="5.6.2.4" evidence="12"/>
<comment type="cofactor">
    <cofactor evidence="12">
        <name>Zn(2+)</name>
        <dbReference type="ChEBI" id="CHEBI:29105"/>
    </cofactor>
    <text evidence="12">Binds 2 zinc ions per subunit.</text>
</comment>
<evidence type="ECO:0000256" key="9">
    <source>
        <dbReference type="ARBA" id="ARBA00023125"/>
    </source>
</evidence>
<evidence type="ECO:0000313" key="15">
    <source>
        <dbReference type="Proteomes" id="UP000070326"/>
    </source>
</evidence>
<dbReference type="InterPro" id="IPR027417">
    <property type="entry name" value="P-loop_NTPase"/>
</dbReference>
<feature type="binding site" evidence="12">
    <location>
        <position position="571"/>
    </location>
    <ligand>
        <name>Zn(2+)</name>
        <dbReference type="ChEBI" id="CHEBI:29105"/>
        <label>2</label>
    </ligand>
</feature>
<dbReference type="PANTHER" id="PTHR30580:SF0">
    <property type="entry name" value="PRIMOSOMAL PROTEIN N"/>
    <property type="match status" value="1"/>
</dbReference>
<dbReference type="GO" id="GO:0005524">
    <property type="term" value="F:ATP binding"/>
    <property type="evidence" value="ECO:0007669"/>
    <property type="project" value="UniProtKB-UniRule"/>
</dbReference>
<comment type="caution">
    <text evidence="14">The sequence shown here is derived from an EMBL/GenBank/DDBJ whole genome shotgun (WGS) entry which is preliminary data.</text>
</comment>
<dbReference type="GO" id="GO:0016887">
    <property type="term" value="F:ATP hydrolysis activity"/>
    <property type="evidence" value="ECO:0007669"/>
    <property type="project" value="RHEA"/>
</dbReference>
<dbReference type="PROSITE" id="PS51192">
    <property type="entry name" value="HELICASE_ATP_BIND_1"/>
    <property type="match status" value="1"/>
</dbReference>
<reference evidence="14 15" key="1">
    <citation type="submission" date="2016-02" db="EMBL/GenBank/DDBJ databases">
        <authorList>
            <person name="Wen L."/>
            <person name="He K."/>
            <person name="Yang H."/>
        </authorList>
    </citation>
    <scope>NUCLEOTIDE SEQUENCE [LARGE SCALE GENOMIC DNA]</scope>
    <source>
        <strain evidence="14 15">MJR8628A</strain>
    </source>
</reference>
<evidence type="ECO:0000256" key="3">
    <source>
        <dbReference type="ARBA" id="ARBA00022723"/>
    </source>
</evidence>
<feature type="binding site" evidence="12">
    <location>
        <position position="574"/>
    </location>
    <ligand>
        <name>Zn(2+)</name>
        <dbReference type="ChEBI" id="CHEBI:29105"/>
        <label>2</label>
    </ligand>
</feature>
<dbReference type="EMBL" id="LSQZ01000018">
    <property type="protein sequence ID" value="KXI13759.1"/>
    <property type="molecule type" value="Genomic_DNA"/>
</dbReference>
<protein>
    <recommendedName>
        <fullName evidence="12">Replication restart protein PriA</fullName>
    </recommendedName>
    <alternativeName>
        <fullName evidence="12">ATP-dependent DNA helicase PriA</fullName>
        <ecNumber evidence="12">5.6.2.4</ecNumber>
    </alternativeName>
    <alternativeName>
        <fullName evidence="12">DNA 3'-5' helicase PriA</fullName>
    </alternativeName>
</protein>
<dbReference type="AlphaFoldDB" id="A0A135YWJ1"/>
<comment type="function">
    <text evidence="12">Initiates the restart of stalled replication forks, which reloads the replicative helicase on sites other than the origin of replication. Recognizes and binds to abandoned replication forks and remodels them to uncover a helicase loading site. Promotes assembly of the primosome at these replication forks.</text>
</comment>
<dbReference type="GO" id="GO:0006269">
    <property type="term" value="P:DNA replication, synthesis of primer"/>
    <property type="evidence" value="ECO:0007669"/>
    <property type="project" value="UniProtKB-KW"/>
</dbReference>
<evidence type="ECO:0000259" key="13">
    <source>
        <dbReference type="PROSITE" id="PS51192"/>
    </source>
</evidence>
<dbReference type="RefSeq" id="WP_021934798.1">
    <property type="nucleotide sequence ID" value="NZ_JAWEIR010000011.1"/>
</dbReference>
<evidence type="ECO:0000256" key="11">
    <source>
        <dbReference type="ARBA" id="ARBA00048988"/>
    </source>
</evidence>
<dbReference type="Pfam" id="PF00271">
    <property type="entry name" value="Helicase_C"/>
    <property type="match status" value="1"/>
</dbReference>
<evidence type="ECO:0000256" key="4">
    <source>
        <dbReference type="ARBA" id="ARBA00022741"/>
    </source>
</evidence>
<dbReference type="SMART" id="SM00487">
    <property type="entry name" value="DEXDc"/>
    <property type="match status" value="1"/>
</dbReference>
<dbReference type="SUPFAM" id="SSF52540">
    <property type="entry name" value="P-loop containing nucleoside triphosphate hydrolases"/>
    <property type="match status" value="2"/>
</dbReference>
<dbReference type="HAMAP" id="MF_00983">
    <property type="entry name" value="PriA"/>
    <property type="match status" value="1"/>
</dbReference>
<gene>
    <name evidence="12" type="primary">priA</name>
    <name evidence="14" type="ORF">HMPREF3195_00562</name>
</gene>
<dbReference type="CDD" id="cd18804">
    <property type="entry name" value="SF2_C_priA"/>
    <property type="match status" value="1"/>
</dbReference>
<keyword evidence="9 12" id="KW-0238">DNA-binding</keyword>
<dbReference type="NCBIfam" id="NF004066">
    <property type="entry name" value="PRK05580.1-3"/>
    <property type="match status" value="1"/>
</dbReference>
<feature type="binding site" evidence="12">
    <location>
        <position position="565"/>
    </location>
    <ligand>
        <name>Zn(2+)</name>
        <dbReference type="ChEBI" id="CHEBI:29105"/>
        <label>1</label>
    </ligand>
</feature>
<comment type="catalytic activity">
    <reaction evidence="11 12">
        <text>ATP + H2O = ADP + phosphate + H(+)</text>
        <dbReference type="Rhea" id="RHEA:13065"/>
        <dbReference type="ChEBI" id="CHEBI:15377"/>
        <dbReference type="ChEBI" id="CHEBI:15378"/>
        <dbReference type="ChEBI" id="CHEBI:30616"/>
        <dbReference type="ChEBI" id="CHEBI:43474"/>
        <dbReference type="ChEBI" id="CHEBI:456216"/>
        <dbReference type="EC" id="5.6.2.4"/>
    </reaction>
</comment>
<dbReference type="InterPro" id="IPR011545">
    <property type="entry name" value="DEAD/DEAH_box_helicase_dom"/>
</dbReference>
<evidence type="ECO:0000256" key="5">
    <source>
        <dbReference type="ARBA" id="ARBA00022801"/>
    </source>
</evidence>
<dbReference type="Gene3D" id="3.40.50.300">
    <property type="entry name" value="P-loop containing nucleotide triphosphate hydrolases"/>
    <property type="match status" value="2"/>
</dbReference>
<feature type="binding site" evidence="12">
    <location>
        <position position="605"/>
    </location>
    <ligand>
        <name>Zn(2+)</name>
        <dbReference type="ChEBI" id="CHEBI:29105"/>
        <label>1</label>
    </ligand>
</feature>
<dbReference type="Pfam" id="PF18074">
    <property type="entry name" value="PriA_C"/>
    <property type="match status" value="1"/>
</dbReference>
<dbReference type="InterPro" id="IPR041236">
    <property type="entry name" value="PriA_C"/>
</dbReference>
<dbReference type="PATRIC" id="fig|1261.3.peg.1177"/>
<evidence type="ECO:0000313" key="14">
    <source>
        <dbReference type="EMBL" id="KXI13759.1"/>
    </source>
</evidence>
<evidence type="ECO:0000256" key="1">
    <source>
        <dbReference type="ARBA" id="ARBA00022515"/>
    </source>
</evidence>
<dbReference type="FunFam" id="3.40.50.300:FF:000489">
    <property type="entry name" value="Primosome assembly protein PriA"/>
    <property type="match status" value="1"/>
</dbReference>
<feature type="binding site" evidence="12">
    <location>
        <position position="602"/>
    </location>
    <ligand>
        <name>Zn(2+)</name>
        <dbReference type="ChEBI" id="CHEBI:29105"/>
        <label>1</label>
    </ligand>
</feature>
<dbReference type="GO" id="GO:0008270">
    <property type="term" value="F:zinc ion binding"/>
    <property type="evidence" value="ECO:0007669"/>
    <property type="project" value="UniProtKB-UniRule"/>
</dbReference>